<dbReference type="RefSeq" id="XP_001031453.1">
    <property type="nucleotide sequence ID" value="XM_001031453.1"/>
</dbReference>
<organism evidence="3 4">
    <name type="scientific">Tetrahymena thermophila (strain SB210)</name>
    <dbReference type="NCBI Taxonomy" id="312017"/>
    <lineage>
        <taxon>Eukaryota</taxon>
        <taxon>Sar</taxon>
        <taxon>Alveolata</taxon>
        <taxon>Ciliophora</taxon>
        <taxon>Intramacronucleata</taxon>
        <taxon>Oligohymenophorea</taxon>
        <taxon>Hymenostomatida</taxon>
        <taxon>Tetrahymenina</taxon>
        <taxon>Tetrahymenidae</taxon>
        <taxon>Tetrahymena</taxon>
    </lineage>
</organism>
<dbReference type="eggNOG" id="ENOG502T0KT">
    <property type="taxonomic scope" value="Eukaryota"/>
</dbReference>
<evidence type="ECO:0000313" key="3">
    <source>
        <dbReference type="EMBL" id="EAR83790.1"/>
    </source>
</evidence>
<keyword evidence="1" id="KW-0732">Signal</keyword>
<feature type="signal peptide" evidence="1">
    <location>
        <begin position="1"/>
        <end position="16"/>
    </location>
</feature>
<dbReference type="KEGG" id="tet:TTHERM_00823470"/>
<dbReference type="PROSITE" id="PS51465">
    <property type="entry name" value="KAZAL_2"/>
    <property type="match status" value="1"/>
</dbReference>
<evidence type="ECO:0000313" key="4">
    <source>
        <dbReference type="Proteomes" id="UP000009168"/>
    </source>
</evidence>
<feature type="domain" description="Kazal-like" evidence="2">
    <location>
        <begin position="15"/>
        <end position="80"/>
    </location>
</feature>
<dbReference type="Gene3D" id="3.30.60.30">
    <property type="match status" value="1"/>
</dbReference>
<reference evidence="4" key="1">
    <citation type="journal article" date="2006" name="PLoS Biol.">
        <title>Macronuclear genome sequence of the ciliate Tetrahymena thermophila, a model eukaryote.</title>
        <authorList>
            <person name="Eisen J.A."/>
            <person name="Coyne R.S."/>
            <person name="Wu M."/>
            <person name="Wu D."/>
            <person name="Thiagarajan M."/>
            <person name="Wortman J.R."/>
            <person name="Badger J.H."/>
            <person name="Ren Q."/>
            <person name="Amedeo P."/>
            <person name="Jones K.M."/>
            <person name="Tallon L.J."/>
            <person name="Delcher A.L."/>
            <person name="Salzberg S.L."/>
            <person name="Silva J.C."/>
            <person name="Haas B.J."/>
            <person name="Majoros W.H."/>
            <person name="Farzad M."/>
            <person name="Carlton J.M."/>
            <person name="Smith R.K. Jr."/>
            <person name="Garg J."/>
            <person name="Pearlman R.E."/>
            <person name="Karrer K.M."/>
            <person name="Sun L."/>
            <person name="Manning G."/>
            <person name="Elde N.C."/>
            <person name="Turkewitz A.P."/>
            <person name="Asai D.J."/>
            <person name="Wilkes D.E."/>
            <person name="Wang Y."/>
            <person name="Cai H."/>
            <person name="Collins K."/>
            <person name="Stewart B.A."/>
            <person name="Lee S.R."/>
            <person name="Wilamowska K."/>
            <person name="Weinberg Z."/>
            <person name="Ruzzo W.L."/>
            <person name="Wloga D."/>
            <person name="Gaertig J."/>
            <person name="Frankel J."/>
            <person name="Tsao C.-C."/>
            <person name="Gorovsky M.A."/>
            <person name="Keeling P.J."/>
            <person name="Waller R.F."/>
            <person name="Patron N.J."/>
            <person name="Cherry J.M."/>
            <person name="Stover N.A."/>
            <person name="Krieger C.J."/>
            <person name="del Toro C."/>
            <person name="Ryder H.F."/>
            <person name="Williamson S.C."/>
            <person name="Barbeau R.A."/>
            <person name="Hamilton E.P."/>
            <person name="Orias E."/>
        </authorList>
    </citation>
    <scope>NUCLEOTIDE SEQUENCE [LARGE SCALE GENOMIC DNA]</scope>
    <source>
        <strain evidence="4">SB210</strain>
    </source>
</reference>
<keyword evidence="4" id="KW-1185">Reference proteome</keyword>
<protein>
    <submittedName>
        <fullName evidence="3">Kazal-type proteinase inhibitor 1</fullName>
    </submittedName>
</protein>
<evidence type="ECO:0000259" key="2">
    <source>
        <dbReference type="PROSITE" id="PS51465"/>
    </source>
</evidence>
<accession>I7LSX3</accession>
<evidence type="ECO:0000256" key="1">
    <source>
        <dbReference type="SAM" id="SignalP"/>
    </source>
</evidence>
<dbReference type="InterPro" id="IPR002350">
    <property type="entry name" value="Kazal_dom"/>
</dbReference>
<feature type="chain" id="PRO_5003711995" evidence="1">
    <location>
        <begin position="17"/>
        <end position="152"/>
    </location>
</feature>
<dbReference type="OrthoDB" id="6614329at2759"/>
<name>I7LSX3_TETTS</name>
<proteinExistence type="predicted"/>
<dbReference type="InParanoid" id="I7LSX3"/>
<sequence length="152" mass="16858">MNKILIALTILGLCAAANFKCTAEMKTAKFCTREYMPVCGVKIAEKGSSKYSSIKTTYANKCNACVEEGVEFYAVGSCEEYPKEANFCHPDAHLDLACTREFFPTCGLFDDSITCTEGPCGSNFSNKCMACINEHVSYFLTGFCHHQEQYQQ</sequence>
<dbReference type="Proteomes" id="UP000009168">
    <property type="component" value="Unassembled WGS sequence"/>
</dbReference>
<dbReference type="AlphaFoldDB" id="I7LSX3"/>
<gene>
    <name evidence="3" type="ORF">TTHERM_00823470</name>
</gene>
<dbReference type="HOGENOM" id="CLU_135923_0_0_1"/>
<dbReference type="GeneID" id="7829613"/>
<dbReference type="EMBL" id="GG662466">
    <property type="protein sequence ID" value="EAR83790.1"/>
    <property type="molecule type" value="Genomic_DNA"/>
</dbReference>